<keyword evidence="3" id="KW-1185">Reference proteome</keyword>
<dbReference type="Gene3D" id="1.25.40.60">
    <property type="match status" value="1"/>
</dbReference>
<dbReference type="InterPro" id="IPR043154">
    <property type="entry name" value="Sec-1-like_dom1"/>
</dbReference>
<gene>
    <name evidence="2" type="ORF">X943_002570</name>
</gene>
<evidence type="ECO:0000256" key="1">
    <source>
        <dbReference type="ARBA" id="ARBA00009884"/>
    </source>
</evidence>
<name>A0AAD9GKW4_BABDI</name>
<evidence type="ECO:0000313" key="2">
    <source>
        <dbReference type="EMBL" id="KAK1940332.1"/>
    </source>
</evidence>
<organism evidence="2 3">
    <name type="scientific">Babesia divergens</name>
    <dbReference type="NCBI Taxonomy" id="32595"/>
    <lineage>
        <taxon>Eukaryota</taxon>
        <taxon>Sar</taxon>
        <taxon>Alveolata</taxon>
        <taxon>Apicomplexa</taxon>
        <taxon>Aconoidasida</taxon>
        <taxon>Piroplasmida</taxon>
        <taxon>Babesiidae</taxon>
        <taxon>Babesia</taxon>
    </lineage>
</organism>
<evidence type="ECO:0000313" key="3">
    <source>
        <dbReference type="Proteomes" id="UP001195914"/>
    </source>
</evidence>
<dbReference type="InterPro" id="IPR036045">
    <property type="entry name" value="Sec1-like_sf"/>
</dbReference>
<dbReference type="EMBL" id="JAHBMH010000003">
    <property type="protein sequence ID" value="KAK1940332.1"/>
    <property type="molecule type" value="Genomic_DNA"/>
</dbReference>
<dbReference type="PANTHER" id="PTHR11679">
    <property type="entry name" value="VESICLE PROTEIN SORTING-ASSOCIATED"/>
    <property type="match status" value="1"/>
</dbReference>
<reference evidence="2" key="1">
    <citation type="journal article" date="2014" name="Nucleic Acids Res.">
        <title>The evolutionary dynamics of variant antigen genes in Babesia reveal a history of genomic innovation underlying host-parasite interaction.</title>
        <authorList>
            <person name="Jackson A.P."/>
            <person name="Otto T.D."/>
            <person name="Darby A."/>
            <person name="Ramaprasad A."/>
            <person name="Xia D."/>
            <person name="Echaide I.E."/>
            <person name="Farber M."/>
            <person name="Gahlot S."/>
            <person name="Gamble J."/>
            <person name="Gupta D."/>
            <person name="Gupta Y."/>
            <person name="Jackson L."/>
            <person name="Malandrin L."/>
            <person name="Malas T.B."/>
            <person name="Moussa E."/>
            <person name="Nair M."/>
            <person name="Reid A.J."/>
            <person name="Sanders M."/>
            <person name="Sharma J."/>
            <person name="Tracey A."/>
            <person name="Quail M.A."/>
            <person name="Weir W."/>
            <person name="Wastling J.M."/>
            <person name="Hall N."/>
            <person name="Willadsen P."/>
            <person name="Lingelbach K."/>
            <person name="Shiels B."/>
            <person name="Tait A."/>
            <person name="Berriman M."/>
            <person name="Allred D.R."/>
            <person name="Pain A."/>
        </authorList>
    </citation>
    <scope>NUCLEOTIDE SEQUENCE</scope>
    <source>
        <strain evidence="2">1802A</strain>
    </source>
</reference>
<dbReference type="AlphaFoldDB" id="A0AAD9GKW4"/>
<proteinExistence type="inferred from homology"/>
<dbReference type="Gene3D" id="3.40.50.2060">
    <property type="match status" value="1"/>
</dbReference>
<dbReference type="Gene3D" id="3.90.830.10">
    <property type="entry name" value="Syntaxin Binding Protein 1, Chain A, domain 2"/>
    <property type="match status" value="1"/>
</dbReference>
<dbReference type="InterPro" id="IPR043127">
    <property type="entry name" value="Sec-1-like_dom3a"/>
</dbReference>
<protein>
    <submittedName>
        <fullName evidence="2">Syntaxin binding protein</fullName>
    </submittedName>
</protein>
<comment type="caution">
    <text evidence="2">The sequence shown here is derived from an EMBL/GenBank/DDBJ whole genome shotgun (WGS) entry which is preliminary data.</text>
</comment>
<reference evidence="2" key="2">
    <citation type="submission" date="2021-05" db="EMBL/GenBank/DDBJ databases">
        <authorList>
            <person name="Pain A."/>
        </authorList>
    </citation>
    <scope>NUCLEOTIDE SEQUENCE</scope>
    <source>
        <strain evidence="2">1802A</strain>
    </source>
</reference>
<dbReference type="InterPro" id="IPR001619">
    <property type="entry name" value="Sec1-like"/>
</dbReference>
<accession>A0AAD9GKW4</accession>
<dbReference type="PIRSF" id="PIRSF005715">
    <property type="entry name" value="VPS45_Sec1"/>
    <property type="match status" value="1"/>
</dbReference>
<dbReference type="GO" id="GO:0016192">
    <property type="term" value="P:vesicle-mediated transport"/>
    <property type="evidence" value="ECO:0007669"/>
    <property type="project" value="InterPro"/>
</dbReference>
<dbReference type="Pfam" id="PF00995">
    <property type="entry name" value="Sec1"/>
    <property type="match status" value="1"/>
</dbReference>
<comment type="similarity">
    <text evidence="1">Belongs to the STXBP/unc-18/SEC1 family.</text>
</comment>
<dbReference type="SUPFAM" id="SSF56815">
    <property type="entry name" value="Sec1/munc18-like (SM) proteins"/>
    <property type="match status" value="1"/>
</dbReference>
<dbReference type="Proteomes" id="UP001195914">
    <property type="component" value="Unassembled WGS sequence"/>
</dbReference>
<sequence>MSLKQAAKDRLLWAIRQVVLPFGRVILLLDHHSLRIVSACCSVSELMDEGVDLVEIIAKRRQPLRSKVALYLISDESGALDQFIADFDPGNELYKAAFVIFNYHLSDDLELRKIAEKVEIDRILGCTELHLNFLAYEERIFHGNLGFTLLNLYQHEASFVHRVASRLASLCSTIRALPIIKYQQCGTGLPEKLAKAAQTLIRDTSPEDANQSNDMLIIIDRSFDVVPLVIHEYTYQAFVYDMLRIPCCSDPKDHQTDDVWEFEYVSNSGKHEKRKALLTGDKDVLWHRFRHMHIQKVNEAVSEEVEKFTKQATGTSLKRSSRTQDVLTVVRGLPKTQYMMEKYWAHVSLTERSFEQLEAKRIMNVGALEQVLATNLDRHGSKQSHSKTLNQLLAMVEDVTVDEELKIRLIILYFAVYRNLRQDNLSEILKVSGLCNSSMDIIGRFIDIYLASTTIACSPNSPRSSSSSHKIIHRHAEKGDAYQYYKKHAEKNEYELSRYIPEIQHIIARVVAGTLEEEKFPTLHEGPSSNTQKAVTEDRRIVVYVVGGITLSEMRVVYDISEKTKANIYLGGDSILVPSAIFDNMKKAI</sequence>
<dbReference type="Gene3D" id="3.40.50.1910">
    <property type="match status" value="1"/>
</dbReference>
<dbReference type="InterPro" id="IPR027482">
    <property type="entry name" value="Sec1-like_dom2"/>
</dbReference>